<keyword evidence="4" id="KW-1185">Reference proteome</keyword>
<keyword evidence="1" id="KW-0732">Signal</keyword>
<reference evidence="4" key="1">
    <citation type="submission" date="2016-10" db="EMBL/GenBank/DDBJ databases">
        <authorList>
            <person name="Varghese N."/>
            <person name="Submissions S."/>
        </authorList>
    </citation>
    <scope>NUCLEOTIDE SEQUENCE [LARGE SCALE GENOMIC DNA]</scope>
    <source>
        <strain evidence="4">DSM 24956</strain>
    </source>
</reference>
<dbReference type="SUPFAM" id="SSF49299">
    <property type="entry name" value="PKD domain"/>
    <property type="match status" value="1"/>
</dbReference>
<evidence type="ECO:0000259" key="2">
    <source>
        <dbReference type="PROSITE" id="PS50093"/>
    </source>
</evidence>
<gene>
    <name evidence="3" type="ORF">SAMN05444411_11239</name>
</gene>
<dbReference type="InterPro" id="IPR000601">
    <property type="entry name" value="PKD_dom"/>
</dbReference>
<evidence type="ECO:0000313" key="3">
    <source>
        <dbReference type="EMBL" id="SDX93737.1"/>
    </source>
</evidence>
<proteinExistence type="predicted"/>
<dbReference type="EMBL" id="FNNJ01000012">
    <property type="protein sequence ID" value="SDX93737.1"/>
    <property type="molecule type" value="Genomic_DNA"/>
</dbReference>
<dbReference type="PROSITE" id="PS51257">
    <property type="entry name" value="PROKAR_LIPOPROTEIN"/>
    <property type="match status" value="1"/>
</dbReference>
<dbReference type="InterPro" id="IPR013783">
    <property type="entry name" value="Ig-like_fold"/>
</dbReference>
<dbReference type="Gene3D" id="2.60.120.260">
    <property type="entry name" value="Galactose-binding domain-like"/>
    <property type="match status" value="1"/>
</dbReference>
<name>A0A1H3FSF2_9FLAO</name>
<dbReference type="Gene3D" id="2.60.40.10">
    <property type="entry name" value="Immunoglobulins"/>
    <property type="match status" value="1"/>
</dbReference>
<feature type="domain" description="PKD" evidence="2">
    <location>
        <begin position="70"/>
        <end position="124"/>
    </location>
</feature>
<sequence length="284" mass="30351">MIKIKNNIKQLKSQVIMASLLVMAVVMTSCDFEFDLPEEGSIADLTPPTASFESKVSPENNLKINFTNLSGSSTDYVWEFGDGNSSTDKEPSHTYDAIGTYTVMLTATDKIGASSSVTGEVIVEEKQVIKPEILEAGFEDNTLPDGTGDGRDSWRNDFGGVIQITSSPVNGGTQAAKFPSAGDRVGHQEVLATPDTDYILTYYYTMKTSGTGNLTVRVLGGSISDLDEADGATLASHVGTNQDSSSTYVKVEIPFNTGSNSVVGILITNEGVESRVDDMEITIK</sequence>
<feature type="signal peptide" evidence="1">
    <location>
        <begin position="1"/>
        <end position="24"/>
    </location>
</feature>
<dbReference type="RefSeq" id="WP_090125834.1">
    <property type="nucleotide sequence ID" value="NZ_FNNJ01000012.1"/>
</dbReference>
<dbReference type="Proteomes" id="UP000199595">
    <property type="component" value="Unassembled WGS sequence"/>
</dbReference>
<feature type="chain" id="PRO_5011496239" evidence="1">
    <location>
        <begin position="25"/>
        <end position="284"/>
    </location>
</feature>
<dbReference type="STRING" id="762486.SAMN05444411_11239"/>
<evidence type="ECO:0000256" key="1">
    <source>
        <dbReference type="SAM" id="SignalP"/>
    </source>
</evidence>
<dbReference type="InterPro" id="IPR022409">
    <property type="entry name" value="PKD/Chitinase_dom"/>
</dbReference>
<dbReference type="SMART" id="SM00089">
    <property type="entry name" value="PKD"/>
    <property type="match status" value="1"/>
</dbReference>
<dbReference type="InterPro" id="IPR035986">
    <property type="entry name" value="PKD_dom_sf"/>
</dbReference>
<dbReference type="Pfam" id="PF18911">
    <property type="entry name" value="PKD_4"/>
    <property type="match status" value="1"/>
</dbReference>
<evidence type="ECO:0000313" key="4">
    <source>
        <dbReference type="Proteomes" id="UP000199595"/>
    </source>
</evidence>
<dbReference type="CDD" id="cd00146">
    <property type="entry name" value="PKD"/>
    <property type="match status" value="1"/>
</dbReference>
<dbReference type="PROSITE" id="PS50093">
    <property type="entry name" value="PKD"/>
    <property type="match status" value="1"/>
</dbReference>
<dbReference type="AlphaFoldDB" id="A0A1H3FSF2"/>
<dbReference type="OrthoDB" id="8913664at2"/>
<accession>A0A1H3FSF2</accession>
<protein>
    <submittedName>
        <fullName evidence="3">PKD domain-containing protein</fullName>
    </submittedName>
</protein>
<organism evidence="3 4">
    <name type="scientific">Lutibacter oricola</name>
    <dbReference type="NCBI Taxonomy" id="762486"/>
    <lineage>
        <taxon>Bacteria</taxon>
        <taxon>Pseudomonadati</taxon>
        <taxon>Bacteroidota</taxon>
        <taxon>Flavobacteriia</taxon>
        <taxon>Flavobacteriales</taxon>
        <taxon>Flavobacteriaceae</taxon>
        <taxon>Lutibacter</taxon>
    </lineage>
</organism>